<comment type="caution">
    <text evidence="7">The sequence shown here is derived from an EMBL/GenBank/DDBJ whole genome shotgun (WGS) entry which is preliminary data.</text>
</comment>
<evidence type="ECO:0000259" key="6">
    <source>
        <dbReference type="Pfam" id="PF10497"/>
    </source>
</evidence>
<evidence type="ECO:0000256" key="1">
    <source>
        <dbReference type="ARBA" id="ARBA00004123"/>
    </source>
</evidence>
<dbReference type="AlphaFoldDB" id="A0AB34JT85"/>
<reference evidence="7 8" key="1">
    <citation type="journal article" date="2024" name="Science">
        <title>Giant polyketide synthase enzymes in the biosynthesis of giant marine polyether toxins.</title>
        <authorList>
            <person name="Fallon T.R."/>
            <person name="Shende V.V."/>
            <person name="Wierzbicki I.H."/>
            <person name="Pendleton A.L."/>
            <person name="Watervoot N.F."/>
            <person name="Auber R.P."/>
            <person name="Gonzalez D.J."/>
            <person name="Wisecaver J.H."/>
            <person name="Moore B.S."/>
        </authorList>
    </citation>
    <scope>NUCLEOTIDE SEQUENCE [LARGE SCALE GENOMIC DNA]</scope>
    <source>
        <strain evidence="7 8">12B1</strain>
    </source>
</reference>
<dbReference type="Gene3D" id="3.30.40.10">
    <property type="entry name" value="Zinc/RING finger domain, C3HC4 (zinc finger)"/>
    <property type="match status" value="1"/>
</dbReference>
<sequence>MAAQAEERTLPPHARLSAVCAVMRCGRPSERDHPKLGMRLCKHHWLIFFANLRNGFPVADDGSSVLCELCCNESLGTGNELEVEGDALTLTLCDGCKKAWCHDCISSRMGEEYAKQTSEREWKCPYCSPSMRKAFCGDAEFVPLHLSVGQRVAAARQGQYEPRDGIIMCLTAEDPAANDADAAEGEQASLVASILFDDNAWEARPSERVPRRLIFAPHAAATPAAAAKPKVIRDTFIERGAVRKFTVKEAAYTARFLFDSMREDGAAARGEQQQARSLHGGGGEERRAYLRPSTRRRSCANCCDASKTCGDGKAR</sequence>
<dbReference type="Pfam" id="PF10497">
    <property type="entry name" value="zf-4CXXC_R1"/>
    <property type="match status" value="1"/>
</dbReference>
<dbReference type="InterPro" id="IPR018866">
    <property type="entry name" value="Znf-4CXXC_R1"/>
</dbReference>
<accession>A0AB34JT85</accession>
<evidence type="ECO:0000256" key="2">
    <source>
        <dbReference type="ARBA" id="ARBA00023015"/>
    </source>
</evidence>
<dbReference type="SUPFAM" id="SSF57903">
    <property type="entry name" value="FYVE/PHD zinc finger"/>
    <property type="match status" value="1"/>
</dbReference>
<protein>
    <recommendedName>
        <fullName evidence="6">Zinc-finger domain-containing protein</fullName>
    </recommendedName>
</protein>
<evidence type="ECO:0000313" key="7">
    <source>
        <dbReference type="EMBL" id="KAL1524142.1"/>
    </source>
</evidence>
<dbReference type="InterPro" id="IPR013083">
    <property type="entry name" value="Znf_RING/FYVE/PHD"/>
</dbReference>
<keyword evidence="3" id="KW-0804">Transcription</keyword>
<dbReference type="GO" id="GO:0005634">
    <property type="term" value="C:nucleus"/>
    <property type="evidence" value="ECO:0007669"/>
    <property type="project" value="UniProtKB-SubCell"/>
</dbReference>
<dbReference type="EMBL" id="JBGBPQ010000005">
    <property type="protein sequence ID" value="KAL1524142.1"/>
    <property type="molecule type" value="Genomic_DNA"/>
</dbReference>
<feature type="domain" description="Zinc-finger" evidence="6">
    <location>
        <begin position="67"/>
        <end position="137"/>
    </location>
</feature>
<keyword evidence="4" id="KW-0539">Nucleus</keyword>
<keyword evidence="2" id="KW-0805">Transcription regulation</keyword>
<name>A0AB34JT85_PRYPA</name>
<evidence type="ECO:0000256" key="5">
    <source>
        <dbReference type="SAM" id="MobiDB-lite"/>
    </source>
</evidence>
<evidence type="ECO:0000256" key="3">
    <source>
        <dbReference type="ARBA" id="ARBA00023163"/>
    </source>
</evidence>
<organism evidence="7 8">
    <name type="scientific">Prymnesium parvum</name>
    <name type="common">Toxic golden alga</name>
    <dbReference type="NCBI Taxonomy" id="97485"/>
    <lineage>
        <taxon>Eukaryota</taxon>
        <taxon>Haptista</taxon>
        <taxon>Haptophyta</taxon>
        <taxon>Prymnesiophyceae</taxon>
        <taxon>Prymnesiales</taxon>
        <taxon>Prymnesiaceae</taxon>
        <taxon>Prymnesium</taxon>
    </lineage>
</organism>
<keyword evidence="8" id="KW-1185">Reference proteome</keyword>
<evidence type="ECO:0000256" key="4">
    <source>
        <dbReference type="ARBA" id="ARBA00023242"/>
    </source>
</evidence>
<feature type="compositionally biased region" description="Low complexity" evidence="5">
    <location>
        <begin position="267"/>
        <end position="276"/>
    </location>
</feature>
<proteinExistence type="predicted"/>
<gene>
    <name evidence="7" type="ORF">AB1Y20_019051</name>
</gene>
<dbReference type="Proteomes" id="UP001515480">
    <property type="component" value="Unassembled WGS sequence"/>
</dbReference>
<evidence type="ECO:0000313" key="8">
    <source>
        <dbReference type="Proteomes" id="UP001515480"/>
    </source>
</evidence>
<dbReference type="InterPro" id="IPR011011">
    <property type="entry name" value="Znf_FYVE_PHD"/>
</dbReference>
<feature type="region of interest" description="Disordered" evidence="5">
    <location>
        <begin position="267"/>
        <end position="297"/>
    </location>
</feature>
<comment type="subcellular location">
    <subcellularLocation>
        <location evidence="1">Nucleus</location>
    </subcellularLocation>
</comment>